<dbReference type="InterPro" id="IPR006887">
    <property type="entry name" value="P4R3-like_central_dom"/>
</dbReference>
<dbReference type="Pfam" id="PF22972">
    <property type="entry name" value="EVH1_PP4R3"/>
    <property type="match status" value="1"/>
</dbReference>
<dbReference type="Gene3D" id="2.30.29.30">
    <property type="entry name" value="Pleckstrin-homology domain (PH domain)/Phosphotyrosine-binding domain (PTB)"/>
    <property type="match status" value="1"/>
</dbReference>
<feature type="domain" description="PP4R3 EVH1-like" evidence="6">
    <location>
        <begin position="7"/>
        <end position="97"/>
    </location>
</feature>
<dbReference type="GO" id="GO:0006974">
    <property type="term" value="P:DNA damage response"/>
    <property type="evidence" value="ECO:0007669"/>
    <property type="project" value="TreeGrafter"/>
</dbReference>
<protein>
    <submittedName>
        <fullName evidence="7">Uncharacterized protein</fullName>
    </submittedName>
</protein>
<dbReference type="GO" id="GO:0072542">
    <property type="term" value="F:protein phosphatase activator activity"/>
    <property type="evidence" value="ECO:0007669"/>
    <property type="project" value="TreeGrafter"/>
</dbReference>
<comment type="subcellular location">
    <subcellularLocation>
        <location evidence="1">Nucleus</location>
    </subcellularLocation>
</comment>
<dbReference type="SUPFAM" id="SSF50729">
    <property type="entry name" value="PH domain-like"/>
    <property type="match status" value="1"/>
</dbReference>
<evidence type="ECO:0000259" key="6">
    <source>
        <dbReference type="Pfam" id="PF22972"/>
    </source>
</evidence>
<evidence type="ECO:0000256" key="2">
    <source>
        <dbReference type="ARBA" id="ARBA00008809"/>
    </source>
</evidence>
<evidence type="ECO:0000259" key="5">
    <source>
        <dbReference type="Pfam" id="PF04802"/>
    </source>
</evidence>
<dbReference type="InterPro" id="IPR051137">
    <property type="entry name" value="PP4R3-like"/>
</dbReference>
<keyword evidence="3" id="KW-0539">Nucleus</keyword>
<dbReference type="OrthoDB" id="27483at2759"/>
<dbReference type="SUPFAM" id="SSF48371">
    <property type="entry name" value="ARM repeat"/>
    <property type="match status" value="1"/>
</dbReference>
<feature type="region of interest" description="Disordered" evidence="4">
    <location>
        <begin position="814"/>
        <end position="833"/>
    </location>
</feature>
<feature type="compositionally biased region" description="Acidic residues" evidence="4">
    <location>
        <begin position="814"/>
        <end position="824"/>
    </location>
</feature>
<feature type="domain" description="Serine/threonine-protein phosphatase 4 regulatory subunit 3-like central" evidence="5">
    <location>
        <begin position="131"/>
        <end position="682"/>
    </location>
</feature>
<dbReference type="Pfam" id="PF04802">
    <property type="entry name" value="PP4R3"/>
    <property type="match status" value="1"/>
</dbReference>
<dbReference type="EMBL" id="LWCA01000110">
    <property type="protein sequence ID" value="OAF70785.1"/>
    <property type="molecule type" value="Genomic_DNA"/>
</dbReference>
<gene>
    <name evidence="7" type="ORF">A3Q56_01476</name>
</gene>
<dbReference type="GO" id="GO:0005654">
    <property type="term" value="C:nucleoplasm"/>
    <property type="evidence" value="ECO:0007669"/>
    <property type="project" value="TreeGrafter"/>
</dbReference>
<name>A0A177B969_9BILA</name>
<dbReference type="Proteomes" id="UP000078046">
    <property type="component" value="Unassembled WGS sequence"/>
</dbReference>
<dbReference type="InterPro" id="IPR011993">
    <property type="entry name" value="PH-like_dom_sf"/>
</dbReference>
<dbReference type="AlphaFoldDB" id="A0A177B969"/>
<accession>A0A177B969</accession>
<dbReference type="PANTHER" id="PTHR23318">
    <property type="entry name" value="ATP SYNTHASE GAMMA-RELATED"/>
    <property type="match status" value="1"/>
</dbReference>
<sequence>MTTNCKYRVKLYTMNKDGCWDDSGTGFISVIATMDDTTELVMKSEKDDDIIIKVRIDPSKQYEKQRQSLIVWTSDDLTEYALSFQSSDGCDEILDIINLVIKKENGDATNDTVDDDLEAPASLPEVKIENITEILYTLNGNSIFRDRYINLITPKYFTDLVDLFKKLDDLEDTDNLKKIYDIFSSIIFFNRTEFFDLIFEDGIFIHVIGALEYNPDFNEKRNYRDFLTKKVKFKKCIDFTNKKLFENIHKAYNMKFLYDIVAPVTNLFEEHALSNLTSKIASIKVDIVNLVLQEKLIFRRLTNILIGKEDNDTSRSEFPDDNVYNTSDASDLENYNLENASETEECVTPNTPDSCPIPSIVPTLSSDPIETCVKPKSEDELLTKRNNCLLFVRELTNFAVNLNIDKRNEFYDKFIKCGFFQVLEYNLKDEKMNLDCVIVEILSQCAEYNCSLIRNYILNQDKNDVETNFMELLLDKMFSDQESGMSNGINILHIFKNLLDPDSMNGYIKMDRSDFVKVFFKKGKQGFNKPLTELKENFIDNYFNAQVISIIAELLLYCVDFHPFQAKVFIMDYDIIGKLTVIFQSKFKFTKLAVIRLVRKIITKKDNSFNKYLVDKGMLKCVFECFLENEHQNNLIDSAIIDFFEYMITEKIFFLLTYIIDNHFTDSVSSLTYVSTFKRMDDCVKRYRNNEPPLASNSLSTSNVSKKSYKLIDDEEELWFDQEESLEVDSKLNDDDDDDFLFSKSKNVNIDDFEDDFKPRCQFKTEEEDSLMSVKNRKITFNLGNSPHPFPKKKSCIGSLKLKILPKLSNLVDYSDEESDDEDKPADSEKKKKEIDSLLTSTLSKTCQIDEKNNLDILQSLTDNINIATATDSISQNINTPLNADADTLTNCNINNETPLETNKIPPAKRPRVDFT</sequence>
<evidence type="ECO:0000256" key="1">
    <source>
        <dbReference type="ARBA" id="ARBA00004123"/>
    </source>
</evidence>
<evidence type="ECO:0000256" key="3">
    <source>
        <dbReference type="ARBA" id="ARBA00023242"/>
    </source>
</evidence>
<dbReference type="GO" id="GO:0030289">
    <property type="term" value="C:protein phosphatase 4 complex"/>
    <property type="evidence" value="ECO:0007669"/>
    <property type="project" value="TreeGrafter"/>
</dbReference>
<dbReference type="PANTHER" id="PTHR23318:SF0">
    <property type="entry name" value="SERINE_THREONINE-PROTEIN PHOSPHATASE 4 REGULATORY SUBUNIT 3"/>
    <property type="match status" value="1"/>
</dbReference>
<evidence type="ECO:0000313" key="7">
    <source>
        <dbReference type="EMBL" id="OAF70785.1"/>
    </source>
</evidence>
<dbReference type="InterPro" id="IPR016024">
    <property type="entry name" value="ARM-type_fold"/>
</dbReference>
<comment type="caution">
    <text evidence="7">The sequence shown here is derived from an EMBL/GenBank/DDBJ whole genome shotgun (WGS) entry which is preliminary data.</text>
</comment>
<evidence type="ECO:0000256" key="4">
    <source>
        <dbReference type="SAM" id="MobiDB-lite"/>
    </source>
</evidence>
<organism evidence="7 8">
    <name type="scientific">Intoshia linei</name>
    <dbReference type="NCBI Taxonomy" id="1819745"/>
    <lineage>
        <taxon>Eukaryota</taxon>
        <taxon>Metazoa</taxon>
        <taxon>Spiralia</taxon>
        <taxon>Lophotrochozoa</taxon>
        <taxon>Mesozoa</taxon>
        <taxon>Orthonectida</taxon>
        <taxon>Rhopaluridae</taxon>
        <taxon>Intoshia</taxon>
    </lineage>
</organism>
<comment type="similarity">
    <text evidence="2">Belongs to the SMEK family.</text>
</comment>
<reference evidence="7 8" key="1">
    <citation type="submission" date="2016-04" db="EMBL/GenBank/DDBJ databases">
        <title>The genome of Intoshia linei affirms orthonectids as highly simplified spiralians.</title>
        <authorList>
            <person name="Mikhailov K.V."/>
            <person name="Slusarev G.S."/>
            <person name="Nikitin M.A."/>
            <person name="Logacheva M.D."/>
            <person name="Penin A."/>
            <person name="Aleoshin V."/>
            <person name="Panchin Y.V."/>
        </authorList>
    </citation>
    <scope>NUCLEOTIDE SEQUENCE [LARGE SCALE GENOMIC DNA]</scope>
    <source>
        <strain evidence="7">Intl2013</strain>
        <tissue evidence="7">Whole animal</tissue>
    </source>
</reference>
<evidence type="ECO:0000313" key="8">
    <source>
        <dbReference type="Proteomes" id="UP000078046"/>
    </source>
</evidence>
<proteinExistence type="inferred from homology"/>
<feature type="region of interest" description="Disordered" evidence="4">
    <location>
        <begin position="896"/>
        <end position="916"/>
    </location>
</feature>
<keyword evidence="8" id="KW-1185">Reference proteome</keyword>
<dbReference type="InterPro" id="IPR055236">
    <property type="entry name" value="EVH1_PP4R3"/>
</dbReference>